<sequence>MLILGFILSLIVVGVGLISCVTLKRKFSEKNKKSPSVSTLVKKFDGDKTENPPNKDRTLPPPKNNKKSSQESVHSQRLMQRPPAELPATPGACSETSRKYESYDYPNGPEHPYRGLRGKSGVTSGSYRLSDHVYIDLE</sequence>
<feature type="compositionally biased region" description="Basic and acidic residues" evidence="1">
    <location>
        <begin position="42"/>
        <end position="58"/>
    </location>
</feature>
<gene>
    <name evidence="3" type="primary">LOC111118469</name>
</gene>
<evidence type="ECO:0000313" key="2">
    <source>
        <dbReference type="Proteomes" id="UP000694844"/>
    </source>
</evidence>
<dbReference type="AlphaFoldDB" id="A0A8B8CD69"/>
<dbReference type="Proteomes" id="UP000694844">
    <property type="component" value="Chromosome 1"/>
</dbReference>
<reference evidence="3" key="2">
    <citation type="submission" date="2025-08" db="UniProtKB">
        <authorList>
            <consortium name="RefSeq"/>
        </authorList>
    </citation>
    <scope>IDENTIFICATION</scope>
    <source>
        <tissue evidence="3">Whole sample</tissue>
    </source>
</reference>
<keyword evidence="2" id="KW-1185">Reference proteome</keyword>
<accession>A0A8B8CD69</accession>
<evidence type="ECO:0000313" key="3">
    <source>
        <dbReference type="RefSeq" id="XP_022313718.1"/>
    </source>
</evidence>
<name>A0A8B8CD69_CRAVI</name>
<dbReference type="KEGG" id="cvn:111118469"/>
<protein>
    <submittedName>
        <fullName evidence="3">Uncharacterized protein LOC111118469</fullName>
    </submittedName>
</protein>
<dbReference type="GeneID" id="111118469"/>
<evidence type="ECO:0000256" key="1">
    <source>
        <dbReference type="SAM" id="MobiDB-lite"/>
    </source>
</evidence>
<dbReference type="RefSeq" id="XP_022313718.1">
    <property type="nucleotide sequence ID" value="XM_022458010.1"/>
</dbReference>
<feature type="region of interest" description="Disordered" evidence="1">
    <location>
        <begin position="30"/>
        <end position="130"/>
    </location>
</feature>
<organism evidence="2 3">
    <name type="scientific">Crassostrea virginica</name>
    <name type="common">Eastern oyster</name>
    <dbReference type="NCBI Taxonomy" id="6565"/>
    <lineage>
        <taxon>Eukaryota</taxon>
        <taxon>Metazoa</taxon>
        <taxon>Spiralia</taxon>
        <taxon>Lophotrochozoa</taxon>
        <taxon>Mollusca</taxon>
        <taxon>Bivalvia</taxon>
        <taxon>Autobranchia</taxon>
        <taxon>Pteriomorphia</taxon>
        <taxon>Ostreida</taxon>
        <taxon>Ostreoidea</taxon>
        <taxon>Ostreidae</taxon>
        <taxon>Crassostrea</taxon>
    </lineage>
</organism>
<reference evidence="2" key="1">
    <citation type="submission" date="2024-06" db="UniProtKB">
        <authorList>
            <consortium name="RefSeq"/>
        </authorList>
    </citation>
    <scope>NUCLEOTIDE SEQUENCE [LARGE SCALE GENOMIC DNA]</scope>
</reference>
<proteinExistence type="predicted"/>